<dbReference type="AlphaFoldDB" id="A0A162L5X7"/>
<dbReference type="Pfam" id="PF10400">
    <property type="entry name" value="Vir_act_alpha_C"/>
    <property type="match status" value="1"/>
</dbReference>
<evidence type="ECO:0000259" key="2">
    <source>
        <dbReference type="Pfam" id="PF10400"/>
    </source>
</evidence>
<dbReference type="Pfam" id="PF03551">
    <property type="entry name" value="PadR"/>
    <property type="match status" value="1"/>
</dbReference>
<dbReference type="InterPro" id="IPR036388">
    <property type="entry name" value="WH-like_DNA-bd_sf"/>
</dbReference>
<evidence type="ECO:0000313" key="3">
    <source>
        <dbReference type="EMBL" id="OAA84848.1"/>
    </source>
</evidence>
<gene>
    <name evidence="3" type="ORF">WY13_02751</name>
</gene>
<dbReference type="InterPro" id="IPR036390">
    <property type="entry name" value="WH_DNA-bd_sf"/>
</dbReference>
<dbReference type="Gene3D" id="1.10.10.10">
    <property type="entry name" value="Winged helix-like DNA-binding domain superfamily/Winged helix DNA-binding domain"/>
    <property type="match status" value="1"/>
</dbReference>
<dbReference type="OrthoDB" id="9783723at2"/>
<dbReference type="RefSeq" id="WP_063556124.1">
    <property type="nucleotide sequence ID" value="NZ_LITT01000035.1"/>
</dbReference>
<dbReference type="InterPro" id="IPR005149">
    <property type="entry name" value="Tscrpt_reg_PadR_N"/>
</dbReference>
<evidence type="ECO:0000313" key="4">
    <source>
        <dbReference type="Proteomes" id="UP000077407"/>
    </source>
</evidence>
<accession>A0A162L5X7</accession>
<dbReference type="SUPFAM" id="SSF46785">
    <property type="entry name" value="Winged helix' DNA-binding domain"/>
    <property type="match status" value="1"/>
</dbReference>
<dbReference type="PANTHER" id="PTHR43252">
    <property type="entry name" value="TRANSCRIPTIONAL REGULATOR YQJI"/>
    <property type="match status" value="1"/>
</dbReference>
<comment type="caution">
    <text evidence="3">The sequence shown here is derived from an EMBL/GenBank/DDBJ whole genome shotgun (WGS) entry which is preliminary data.</text>
</comment>
<evidence type="ECO:0000259" key="1">
    <source>
        <dbReference type="Pfam" id="PF03551"/>
    </source>
</evidence>
<organism evidence="3 4">
    <name type="scientific">Clostridium ljungdahlii</name>
    <dbReference type="NCBI Taxonomy" id="1538"/>
    <lineage>
        <taxon>Bacteria</taxon>
        <taxon>Bacillati</taxon>
        <taxon>Bacillota</taxon>
        <taxon>Clostridia</taxon>
        <taxon>Eubacteriales</taxon>
        <taxon>Clostridiaceae</taxon>
        <taxon>Clostridium</taxon>
    </lineage>
</organism>
<feature type="domain" description="Transcription regulator PadR N-terminal" evidence="1">
    <location>
        <begin position="8"/>
        <end position="84"/>
    </location>
</feature>
<dbReference type="PANTHER" id="PTHR43252:SF6">
    <property type="entry name" value="NEGATIVE TRANSCRIPTION REGULATOR PADR"/>
    <property type="match status" value="1"/>
</dbReference>
<name>A0A162L5X7_9CLOT</name>
<proteinExistence type="predicted"/>
<dbReference type="InterPro" id="IPR018309">
    <property type="entry name" value="Tscrpt_reg_PadR_C"/>
</dbReference>
<dbReference type="EMBL" id="LITT01000035">
    <property type="protein sequence ID" value="OAA84848.1"/>
    <property type="molecule type" value="Genomic_DNA"/>
</dbReference>
<sequence length="179" mass="21498">MKKTRYVLLGLLQEEELSGYEMKRAIDIRMSFFWQESFGQIYPELNKMIKEGLIDFSNNTSTEKTKREKIRYKITSKGESELKKWMEAENEKDTVRSEFLLKMFLSTDKNAEEMQKHVIKFKEQSQQKLDLFNLFEKQLNQYIGVHNNHRQILSVLNLGIRQAKLYIEWSNEMLEQLDK</sequence>
<feature type="domain" description="Transcription regulator PadR C-terminal" evidence="2">
    <location>
        <begin position="95"/>
        <end position="178"/>
    </location>
</feature>
<reference evidence="3 4" key="1">
    <citation type="journal article" date="2015" name="Biotechnol. Bioeng.">
        <title>Genome sequence and phenotypic characterization of Caulobacter segnis.</title>
        <authorList>
            <person name="Patel S."/>
            <person name="Fletcher B."/>
            <person name="Scott D.C."/>
            <person name="Ely B."/>
        </authorList>
    </citation>
    <scope>NUCLEOTIDE SEQUENCE [LARGE SCALE GENOMIC DNA]</scope>
    <source>
        <strain evidence="3 4">ERI-2</strain>
    </source>
</reference>
<dbReference type="PATRIC" id="fig|1538.10.peg.2650"/>
<dbReference type="Gene3D" id="6.10.140.190">
    <property type="match status" value="1"/>
</dbReference>
<dbReference type="Proteomes" id="UP000077407">
    <property type="component" value="Unassembled WGS sequence"/>
</dbReference>
<protein>
    <submittedName>
        <fullName evidence="3">Transcriptional regulator PadR-like family protein</fullName>
    </submittedName>
</protein>